<keyword evidence="3" id="KW-1185">Reference proteome</keyword>
<accession>A0AAE1L2S6</accession>
<name>A0AAE1L2S6_PETCI</name>
<evidence type="ECO:0000313" key="2">
    <source>
        <dbReference type="EMBL" id="KAK3894399.1"/>
    </source>
</evidence>
<sequence>MWGRQQQQQLVIWHLGGGPSYRRLPLASADTAISGHCNQRPLLQAASGGGGRDGAEVGGEKHGRTSTYKGDLITAFRVRGGWTLEYEDGTMEGREEETDGAR</sequence>
<dbReference type="Proteomes" id="UP001286313">
    <property type="component" value="Unassembled WGS sequence"/>
</dbReference>
<dbReference type="AlphaFoldDB" id="A0AAE1L2S6"/>
<organism evidence="2 3">
    <name type="scientific">Petrolisthes cinctipes</name>
    <name type="common">Flat porcelain crab</name>
    <dbReference type="NCBI Taxonomy" id="88211"/>
    <lineage>
        <taxon>Eukaryota</taxon>
        <taxon>Metazoa</taxon>
        <taxon>Ecdysozoa</taxon>
        <taxon>Arthropoda</taxon>
        <taxon>Crustacea</taxon>
        <taxon>Multicrustacea</taxon>
        <taxon>Malacostraca</taxon>
        <taxon>Eumalacostraca</taxon>
        <taxon>Eucarida</taxon>
        <taxon>Decapoda</taxon>
        <taxon>Pleocyemata</taxon>
        <taxon>Anomura</taxon>
        <taxon>Galatheoidea</taxon>
        <taxon>Porcellanidae</taxon>
        <taxon>Petrolisthes</taxon>
    </lineage>
</organism>
<protein>
    <submittedName>
        <fullName evidence="2">Uncharacterized protein</fullName>
    </submittedName>
</protein>
<evidence type="ECO:0000256" key="1">
    <source>
        <dbReference type="SAM" id="MobiDB-lite"/>
    </source>
</evidence>
<reference evidence="2" key="1">
    <citation type="submission" date="2023-10" db="EMBL/GenBank/DDBJ databases">
        <title>Genome assemblies of two species of porcelain crab, Petrolisthes cinctipes and Petrolisthes manimaculis (Anomura: Porcellanidae).</title>
        <authorList>
            <person name="Angst P."/>
        </authorList>
    </citation>
    <scope>NUCLEOTIDE SEQUENCE</scope>
    <source>
        <strain evidence="2">PB745_01</strain>
        <tissue evidence="2">Gill</tissue>
    </source>
</reference>
<feature type="region of interest" description="Disordered" evidence="1">
    <location>
        <begin position="43"/>
        <end position="66"/>
    </location>
</feature>
<dbReference type="EMBL" id="JAWQEG010000113">
    <property type="protein sequence ID" value="KAK3894399.1"/>
    <property type="molecule type" value="Genomic_DNA"/>
</dbReference>
<comment type="caution">
    <text evidence="2">The sequence shown here is derived from an EMBL/GenBank/DDBJ whole genome shotgun (WGS) entry which is preliminary data.</text>
</comment>
<evidence type="ECO:0000313" key="3">
    <source>
        <dbReference type="Proteomes" id="UP001286313"/>
    </source>
</evidence>
<proteinExistence type="predicted"/>
<feature type="compositionally biased region" description="Basic and acidic residues" evidence="1">
    <location>
        <begin position="53"/>
        <end position="63"/>
    </location>
</feature>
<gene>
    <name evidence="2" type="ORF">Pcinc_001859</name>
</gene>